<dbReference type="InterPro" id="IPR005135">
    <property type="entry name" value="Endo/exonuclease/phosphatase"/>
</dbReference>
<feature type="domain" description="Endonuclease/exonuclease/phosphatase" evidence="2">
    <location>
        <begin position="113"/>
        <end position="308"/>
    </location>
</feature>
<dbReference type="GO" id="GO:0003824">
    <property type="term" value="F:catalytic activity"/>
    <property type="evidence" value="ECO:0007669"/>
    <property type="project" value="InterPro"/>
</dbReference>
<dbReference type="AlphaFoldDB" id="A0A371DSX4"/>
<dbReference type="InterPro" id="IPR036691">
    <property type="entry name" value="Endo/exonu/phosph_ase_sf"/>
</dbReference>
<evidence type="ECO:0000313" key="4">
    <source>
        <dbReference type="Proteomes" id="UP000256964"/>
    </source>
</evidence>
<protein>
    <submittedName>
        <fullName evidence="3">DNase I-like protein</fullName>
    </submittedName>
</protein>
<dbReference type="OrthoDB" id="2754908at2759"/>
<dbReference type="Gene3D" id="3.60.10.10">
    <property type="entry name" value="Endonuclease/exonuclease/phosphatase"/>
    <property type="match status" value="1"/>
</dbReference>
<gene>
    <name evidence="3" type="ORF">OH76DRAFT_1338676</name>
</gene>
<dbReference type="CDD" id="cd09076">
    <property type="entry name" value="L1-EN"/>
    <property type="match status" value="1"/>
</dbReference>
<organism evidence="3 4">
    <name type="scientific">Lentinus brumalis</name>
    <dbReference type="NCBI Taxonomy" id="2498619"/>
    <lineage>
        <taxon>Eukaryota</taxon>
        <taxon>Fungi</taxon>
        <taxon>Dikarya</taxon>
        <taxon>Basidiomycota</taxon>
        <taxon>Agaricomycotina</taxon>
        <taxon>Agaricomycetes</taxon>
        <taxon>Polyporales</taxon>
        <taxon>Polyporaceae</taxon>
        <taxon>Lentinus</taxon>
    </lineage>
</organism>
<name>A0A371DSX4_9APHY</name>
<accession>A0A371DSX4</accession>
<dbReference type="SUPFAM" id="SSF56219">
    <property type="entry name" value="DNase I-like"/>
    <property type="match status" value="1"/>
</dbReference>
<feature type="compositionally biased region" description="Polar residues" evidence="1">
    <location>
        <begin position="1"/>
        <end position="29"/>
    </location>
</feature>
<sequence length="491" mass="55009">MKSATTNPQTNNLINQTDVSSVSITQRLSDTGAVESLAAAREREESVAEHGSSPRADEERVEHPLPQTNASGRNRPSKSPGQRTRATLSIGTLNMRGAGQATHGGIGDKWMRVNQVLRDGRIGILGIQEAHLIETKADQLNTLFSMSMKVFTTADPENPTGARGVAIALNKRLVDTDSAECTRLIPGRAMSIKIKWSREKYLTILVIYAPNDPSDNAEFWPSLLTAIRARNGLRPNIILGDFNVVETAADRMPARSDPERPVNALREFCQAMSVRDEWRCRHPAEIEFTYAQTATGSQSRIDRVYLDKWMQANAVEWKVEGPGLTTDHQLVLCTLTNRDKPYIGKGRWRMHAMLLEDRDFLKDIRAIGLKLQTKLRDGRPRTEANNPQILYADFKEAVRELAKAHAKSKVPKIAKEIDKLRADLKESNKKAISTVLSEAQTKHALQESAILQERITDLEVKRFGSKRAAVAARDWLEGETISKYWMRLNKT</sequence>
<reference evidence="3 4" key="1">
    <citation type="journal article" date="2018" name="Biotechnol. Biofuels">
        <title>Integrative visual omics of the white-rot fungus Polyporus brumalis exposes the biotechnological potential of its oxidative enzymes for delignifying raw plant biomass.</title>
        <authorList>
            <person name="Miyauchi S."/>
            <person name="Rancon A."/>
            <person name="Drula E."/>
            <person name="Hage H."/>
            <person name="Chaduli D."/>
            <person name="Favel A."/>
            <person name="Grisel S."/>
            <person name="Henrissat B."/>
            <person name="Herpoel-Gimbert I."/>
            <person name="Ruiz-Duenas F.J."/>
            <person name="Chevret D."/>
            <person name="Hainaut M."/>
            <person name="Lin J."/>
            <person name="Wang M."/>
            <person name="Pangilinan J."/>
            <person name="Lipzen A."/>
            <person name="Lesage-Meessen L."/>
            <person name="Navarro D."/>
            <person name="Riley R."/>
            <person name="Grigoriev I.V."/>
            <person name="Zhou S."/>
            <person name="Raouche S."/>
            <person name="Rosso M.N."/>
        </authorList>
    </citation>
    <scope>NUCLEOTIDE SEQUENCE [LARGE SCALE GENOMIC DNA]</scope>
    <source>
        <strain evidence="3 4">BRFM 1820</strain>
    </source>
</reference>
<evidence type="ECO:0000256" key="1">
    <source>
        <dbReference type="SAM" id="MobiDB-lite"/>
    </source>
</evidence>
<dbReference type="Pfam" id="PF03372">
    <property type="entry name" value="Exo_endo_phos"/>
    <property type="match status" value="1"/>
</dbReference>
<feature type="compositionally biased region" description="Polar residues" evidence="1">
    <location>
        <begin position="66"/>
        <end position="84"/>
    </location>
</feature>
<dbReference type="Proteomes" id="UP000256964">
    <property type="component" value="Unassembled WGS sequence"/>
</dbReference>
<dbReference type="STRING" id="139420.A0A371DSX4"/>
<dbReference type="EMBL" id="KZ857382">
    <property type="protein sequence ID" value="RDX55639.1"/>
    <property type="molecule type" value="Genomic_DNA"/>
</dbReference>
<evidence type="ECO:0000259" key="2">
    <source>
        <dbReference type="Pfam" id="PF03372"/>
    </source>
</evidence>
<keyword evidence="4" id="KW-1185">Reference proteome</keyword>
<evidence type="ECO:0000313" key="3">
    <source>
        <dbReference type="EMBL" id="RDX55639.1"/>
    </source>
</evidence>
<proteinExistence type="predicted"/>
<feature type="region of interest" description="Disordered" evidence="1">
    <location>
        <begin position="1"/>
        <end position="84"/>
    </location>
</feature>
<feature type="non-terminal residue" evidence="3">
    <location>
        <position position="491"/>
    </location>
</feature>